<dbReference type="OrthoDB" id="2563814at2"/>
<sequence>MKIKIAKELSVYLKQANSSLVDRFLFTDFLPVGAAEAILLEELGGELPVLDVSESSCCLSITVCSQSQTRAYDRIWELVKMLTEPTSGIIKVNGRSYTVNMVTLPAPERLEEEGRHVMSCLVRVSQVSEVVEEWLETLVRFTEFTLGEGWRVYRGFQGSCRPSVSWQCTGRELNAAVGMVSRLVKRFSARICAEDADSYQYAVDKLMIALANQIKFTSVTEGIDLSISGITETRAEKGQATGELTIALAGQIPRAQPAAPYMSGVRFQAPFAFAK</sequence>
<evidence type="ECO:0000313" key="1">
    <source>
        <dbReference type="EMBL" id="TFE89360.1"/>
    </source>
</evidence>
<keyword evidence="2" id="KW-1185">Reference proteome</keyword>
<name>A0A4Y8Q5G8_9BACL</name>
<dbReference type="Proteomes" id="UP000298246">
    <property type="component" value="Unassembled WGS sequence"/>
</dbReference>
<dbReference type="EMBL" id="MYFO01000007">
    <property type="protein sequence ID" value="TFE89360.1"/>
    <property type="molecule type" value="Genomic_DNA"/>
</dbReference>
<dbReference type="RefSeq" id="WP_134751482.1">
    <property type="nucleotide sequence ID" value="NZ_MYFO02000005.1"/>
</dbReference>
<proteinExistence type="predicted"/>
<protein>
    <submittedName>
        <fullName evidence="1">Uncharacterized protein</fullName>
    </submittedName>
</protein>
<comment type="caution">
    <text evidence="1">The sequence shown here is derived from an EMBL/GenBank/DDBJ whole genome shotgun (WGS) entry which is preliminary data.</text>
</comment>
<gene>
    <name evidence="1" type="ORF">B5M42_07910</name>
</gene>
<organism evidence="1 2">
    <name type="scientific">Paenibacillus athensensis</name>
    <dbReference type="NCBI Taxonomy" id="1967502"/>
    <lineage>
        <taxon>Bacteria</taxon>
        <taxon>Bacillati</taxon>
        <taxon>Bacillota</taxon>
        <taxon>Bacilli</taxon>
        <taxon>Bacillales</taxon>
        <taxon>Paenibacillaceae</taxon>
        <taxon>Paenibacillus</taxon>
    </lineage>
</organism>
<reference evidence="1 2" key="1">
    <citation type="submission" date="2017-03" db="EMBL/GenBank/DDBJ databases">
        <title>Isolation of Levoglucosan Utilizing Bacteria.</title>
        <authorList>
            <person name="Arya A.S."/>
        </authorList>
    </citation>
    <scope>NUCLEOTIDE SEQUENCE [LARGE SCALE GENOMIC DNA]</scope>
    <source>
        <strain evidence="1 2">MEC069</strain>
    </source>
</reference>
<evidence type="ECO:0000313" key="2">
    <source>
        <dbReference type="Proteomes" id="UP000298246"/>
    </source>
</evidence>
<dbReference type="AlphaFoldDB" id="A0A4Y8Q5G8"/>
<accession>A0A4Y8Q5G8</accession>